<dbReference type="PROSITE" id="PS00108">
    <property type="entry name" value="PROTEIN_KINASE_ST"/>
    <property type="match status" value="1"/>
</dbReference>
<evidence type="ECO:0000256" key="3">
    <source>
        <dbReference type="ARBA" id="ARBA00022536"/>
    </source>
</evidence>
<dbReference type="GO" id="GO:0030247">
    <property type="term" value="F:polysaccharide binding"/>
    <property type="evidence" value="ECO:0007669"/>
    <property type="project" value="InterPro"/>
</dbReference>
<dbReference type="InterPro" id="IPR017441">
    <property type="entry name" value="Protein_kinase_ATP_BS"/>
</dbReference>
<dbReference type="InterPro" id="IPR008271">
    <property type="entry name" value="Ser/Thr_kinase_AS"/>
</dbReference>
<reference evidence="19 20" key="1">
    <citation type="submission" date="2017-09" db="EMBL/GenBank/DDBJ databases">
        <authorList>
            <consortium name="International Durum Wheat Genome Sequencing Consortium (IDWGSC)"/>
            <person name="Milanesi L."/>
        </authorList>
    </citation>
    <scope>NUCLEOTIDE SEQUENCE [LARGE SCALE GENOMIC DNA]</scope>
    <source>
        <strain evidence="20">cv. Svevo</strain>
    </source>
</reference>
<comment type="subcellular location">
    <subcellularLocation>
        <location evidence="1">Membrane</location>
        <topology evidence="1">Single-pass type I membrane protein</topology>
    </subcellularLocation>
</comment>
<keyword evidence="10 16" id="KW-1133">Transmembrane helix</keyword>
<dbReference type="GO" id="GO:0005886">
    <property type="term" value="C:plasma membrane"/>
    <property type="evidence" value="ECO:0007669"/>
    <property type="project" value="TreeGrafter"/>
</dbReference>
<dbReference type="AlphaFoldDB" id="A0A9R0XJZ0"/>
<evidence type="ECO:0000256" key="12">
    <source>
        <dbReference type="ARBA" id="ARBA00023157"/>
    </source>
</evidence>
<protein>
    <recommendedName>
        <fullName evidence="18">Protein kinase domain-containing protein</fullName>
    </recommendedName>
</protein>
<organism evidence="19 20">
    <name type="scientific">Triticum turgidum subsp. durum</name>
    <name type="common">Durum wheat</name>
    <name type="synonym">Triticum durum</name>
    <dbReference type="NCBI Taxonomy" id="4567"/>
    <lineage>
        <taxon>Eukaryota</taxon>
        <taxon>Viridiplantae</taxon>
        <taxon>Streptophyta</taxon>
        <taxon>Embryophyta</taxon>
        <taxon>Tracheophyta</taxon>
        <taxon>Spermatophyta</taxon>
        <taxon>Magnoliopsida</taxon>
        <taxon>Liliopsida</taxon>
        <taxon>Poales</taxon>
        <taxon>Poaceae</taxon>
        <taxon>BOP clade</taxon>
        <taxon>Pooideae</taxon>
        <taxon>Triticodae</taxon>
        <taxon>Triticeae</taxon>
        <taxon>Triticinae</taxon>
        <taxon>Triticum</taxon>
    </lineage>
</organism>
<dbReference type="PROSITE" id="PS01187">
    <property type="entry name" value="EGF_CA"/>
    <property type="match status" value="1"/>
</dbReference>
<sequence>MGILPMMLSLLVLGSLGKLTALASGVLTSQQSPEGNWAQPSRAVATLDGCPTSCGSVRFGYPFGIGSRCSRGPDFNLICNDTTQPPKLFLHDGITEVIDFDPFWNSNLISVSFSHTIPMKSGASLYKCSDGFQGNPYIQSGCRDINECLQPNKCKEICHNTEGSFNCIECPRKTEYDPLKMQCTRIKQQTLLVGIIIGLSCGFGILLLSFSVVLLTHKWKRNVQRQLRKYYFQRNQGRLLETLISSDGSANDKTKIFLFEELEKATNNFDPARIIGRGGHGMVYKGILSDQRVVAIKKSKVIEECEISQFINEVAVLSQIRHRNIVKLFGCCLETEVPLLVYDYVSSGSLSQVLHADPSDGCSLSWSDYLRIAVETAGALSYLHSSASISIFHRDVKSSNILLDVNYTAKVSDFGASRLVPIDQTHIVTNVQGTFGYLDPEYFHTRQLNEKSDVYSFGVVLVELLLRLKPVFTSESGTVNSLSSYFLQEFKEGRIAGIVNPHVLEEATEEEINGVASLAELCLRLRGAERPTMKQVETELRTLRAKRMNSSQADPGSEEKMPPRPIARGTRSSHQSSATESGKRVVRSGRSERSYRLEGDCESSCHLLAEHHA</sequence>
<dbReference type="GO" id="GO:0007166">
    <property type="term" value="P:cell surface receptor signaling pathway"/>
    <property type="evidence" value="ECO:0007669"/>
    <property type="project" value="InterPro"/>
</dbReference>
<dbReference type="PROSITE" id="PS50011">
    <property type="entry name" value="PROTEIN_KINASE_DOM"/>
    <property type="match status" value="1"/>
</dbReference>
<gene>
    <name evidence="19" type="ORF">TRITD_5Bv1G218650</name>
</gene>
<feature type="signal peptide" evidence="17">
    <location>
        <begin position="1"/>
        <end position="21"/>
    </location>
</feature>
<keyword evidence="11 16" id="KW-0472">Membrane</keyword>
<evidence type="ECO:0000313" key="19">
    <source>
        <dbReference type="EMBL" id="VAI38186.1"/>
    </source>
</evidence>
<dbReference type="InterPro" id="IPR011009">
    <property type="entry name" value="Kinase-like_dom_sf"/>
</dbReference>
<dbReference type="FunFam" id="3.30.200.20:FF:000043">
    <property type="entry name" value="Wall-associated receptor kinase 2"/>
    <property type="match status" value="1"/>
</dbReference>
<dbReference type="GO" id="GO:0005524">
    <property type="term" value="F:ATP binding"/>
    <property type="evidence" value="ECO:0007669"/>
    <property type="project" value="UniProtKB-UniRule"/>
</dbReference>
<dbReference type="InterPro" id="IPR001881">
    <property type="entry name" value="EGF-like_Ca-bd_dom"/>
</dbReference>
<keyword evidence="3" id="KW-0245">EGF-like domain</keyword>
<dbReference type="CDD" id="cd00054">
    <property type="entry name" value="EGF_CA"/>
    <property type="match status" value="1"/>
</dbReference>
<evidence type="ECO:0000313" key="20">
    <source>
        <dbReference type="Proteomes" id="UP000324705"/>
    </source>
</evidence>
<feature type="region of interest" description="Disordered" evidence="15">
    <location>
        <begin position="546"/>
        <end position="601"/>
    </location>
</feature>
<dbReference type="PANTHER" id="PTHR27005:SF189">
    <property type="entry name" value="PROTEIN KINASE DOMAIN-CONTAINING PROTEIN"/>
    <property type="match status" value="1"/>
</dbReference>
<dbReference type="SUPFAM" id="SSF56112">
    <property type="entry name" value="Protein kinase-like (PK-like)"/>
    <property type="match status" value="1"/>
</dbReference>
<evidence type="ECO:0000256" key="14">
    <source>
        <dbReference type="PROSITE-ProRule" id="PRU10141"/>
    </source>
</evidence>
<dbReference type="Gramene" id="TRITD5Bv1G218650.3">
    <property type="protein sequence ID" value="TRITD5Bv1G218650.3"/>
    <property type="gene ID" value="TRITD5Bv1G218650"/>
</dbReference>
<keyword evidence="4" id="KW-0808">Transferase</keyword>
<keyword evidence="13" id="KW-0325">Glycoprotein</keyword>
<dbReference type="InterPro" id="IPR018097">
    <property type="entry name" value="EGF_Ca-bd_CS"/>
</dbReference>
<dbReference type="InterPro" id="IPR025287">
    <property type="entry name" value="WAK_GUB"/>
</dbReference>
<dbReference type="Pfam" id="PF13947">
    <property type="entry name" value="GUB_WAK_bind"/>
    <property type="match status" value="1"/>
</dbReference>
<evidence type="ECO:0000259" key="18">
    <source>
        <dbReference type="PROSITE" id="PS50011"/>
    </source>
</evidence>
<dbReference type="SMART" id="SM00179">
    <property type="entry name" value="EGF_CA"/>
    <property type="match status" value="1"/>
</dbReference>
<evidence type="ECO:0000256" key="10">
    <source>
        <dbReference type="ARBA" id="ARBA00022989"/>
    </source>
</evidence>
<feature type="domain" description="Protein kinase" evidence="18">
    <location>
        <begin position="269"/>
        <end position="543"/>
    </location>
</feature>
<evidence type="ECO:0000256" key="6">
    <source>
        <dbReference type="ARBA" id="ARBA00022729"/>
    </source>
</evidence>
<evidence type="ECO:0000256" key="7">
    <source>
        <dbReference type="ARBA" id="ARBA00022741"/>
    </source>
</evidence>
<keyword evidence="5 16" id="KW-0812">Transmembrane</keyword>
<evidence type="ECO:0000256" key="13">
    <source>
        <dbReference type="ARBA" id="ARBA00023180"/>
    </source>
</evidence>
<evidence type="ECO:0000256" key="8">
    <source>
        <dbReference type="ARBA" id="ARBA00022777"/>
    </source>
</evidence>
<keyword evidence="2" id="KW-0723">Serine/threonine-protein kinase</keyword>
<proteinExistence type="predicted"/>
<keyword evidence="20" id="KW-1185">Reference proteome</keyword>
<dbReference type="Gene3D" id="1.10.510.10">
    <property type="entry name" value="Transferase(Phosphotransferase) domain 1"/>
    <property type="match status" value="1"/>
</dbReference>
<keyword evidence="12" id="KW-1015">Disulfide bond</keyword>
<dbReference type="Gene3D" id="2.10.25.10">
    <property type="entry name" value="Laminin"/>
    <property type="match status" value="1"/>
</dbReference>
<keyword evidence="7 14" id="KW-0547">Nucleotide-binding</keyword>
<feature type="chain" id="PRO_5040517639" description="Protein kinase domain-containing protein" evidence="17">
    <location>
        <begin position="22"/>
        <end position="613"/>
    </location>
</feature>
<feature type="compositionally biased region" description="Polar residues" evidence="15">
    <location>
        <begin position="570"/>
        <end position="580"/>
    </location>
</feature>
<dbReference type="GO" id="GO:0004674">
    <property type="term" value="F:protein serine/threonine kinase activity"/>
    <property type="evidence" value="ECO:0007669"/>
    <property type="project" value="UniProtKB-KW"/>
</dbReference>
<name>A0A9R0XJZ0_TRITD</name>
<dbReference type="InterPro" id="IPR000719">
    <property type="entry name" value="Prot_kinase_dom"/>
</dbReference>
<dbReference type="InterPro" id="IPR045274">
    <property type="entry name" value="WAK-like"/>
</dbReference>
<keyword evidence="9 14" id="KW-0067">ATP-binding</keyword>
<accession>A0A9R0XJZ0</accession>
<dbReference type="InterPro" id="IPR009030">
    <property type="entry name" value="Growth_fac_rcpt_cys_sf"/>
</dbReference>
<dbReference type="EMBL" id="LT934120">
    <property type="protein sequence ID" value="VAI38186.1"/>
    <property type="molecule type" value="Genomic_DNA"/>
</dbReference>
<dbReference type="SUPFAM" id="SSF57184">
    <property type="entry name" value="Growth factor receptor domain"/>
    <property type="match status" value="1"/>
</dbReference>
<keyword evidence="6 17" id="KW-0732">Signal</keyword>
<evidence type="ECO:0000256" key="16">
    <source>
        <dbReference type="SAM" id="Phobius"/>
    </source>
</evidence>
<evidence type="ECO:0000256" key="5">
    <source>
        <dbReference type="ARBA" id="ARBA00022692"/>
    </source>
</evidence>
<dbReference type="Proteomes" id="UP000324705">
    <property type="component" value="Chromosome 5B"/>
</dbReference>
<dbReference type="Gene3D" id="3.30.200.20">
    <property type="entry name" value="Phosphorylase Kinase, domain 1"/>
    <property type="match status" value="1"/>
</dbReference>
<evidence type="ECO:0000256" key="9">
    <source>
        <dbReference type="ARBA" id="ARBA00022840"/>
    </source>
</evidence>
<feature type="transmembrane region" description="Helical" evidence="16">
    <location>
        <begin position="191"/>
        <end position="215"/>
    </location>
</feature>
<dbReference type="FunFam" id="1.10.510.10:FF:000084">
    <property type="entry name" value="Wall-associated receptor kinase 2"/>
    <property type="match status" value="1"/>
</dbReference>
<dbReference type="PROSITE" id="PS00107">
    <property type="entry name" value="PROTEIN_KINASE_ATP"/>
    <property type="match status" value="1"/>
</dbReference>
<keyword evidence="8" id="KW-0418">Kinase</keyword>
<dbReference type="GO" id="GO:0005509">
    <property type="term" value="F:calcium ion binding"/>
    <property type="evidence" value="ECO:0007669"/>
    <property type="project" value="InterPro"/>
</dbReference>
<evidence type="ECO:0000256" key="1">
    <source>
        <dbReference type="ARBA" id="ARBA00004479"/>
    </source>
</evidence>
<dbReference type="Pfam" id="PF07645">
    <property type="entry name" value="EGF_CA"/>
    <property type="match status" value="1"/>
</dbReference>
<evidence type="ECO:0000256" key="4">
    <source>
        <dbReference type="ARBA" id="ARBA00022679"/>
    </source>
</evidence>
<dbReference type="PANTHER" id="PTHR27005">
    <property type="entry name" value="WALL-ASSOCIATED RECEPTOR KINASE-LIKE 21"/>
    <property type="match status" value="1"/>
</dbReference>
<evidence type="ECO:0000256" key="17">
    <source>
        <dbReference type="SAM" id="SignalP"/>
    </source>
</evidence>
<dbReference type="InterPro" id="IPR049883">
    <property type="entry name" value="NOTCH1_EGF-like"/>
</dbReference>
<dbReference type="Pfam" id="PF00069">
    <property type="entry name" value="Pkinase"/>
    <property type="match status" value="1"/>
</dbReference>
<dbReference type="SMART" id="SM00220">
    <property type="entry name" value="S_TKc"/>
    <property type="match status" value="1"/>
</dbReference>
<feature type="compositionally biased region" description="Basic and acidic residues" evidence="15">
    <location>
        <begin position="589"/>
        <end position="599"/>
    </location>
</feature>
<evidence type="ECO:0000256" key="2">
    <source>
        <dbReference type="ARBA" id="ARBA00022527"/>
    </source>
</evidence>
<feature type="binding site" evidence="14">
    <location>
        <position position="298"/>
    </location>
    <ligand>
        <name>ATP</name>
        <dbReference type="ChEBI" id="CHEBI:30616"/>
    </ligand>
</feature>
<evidence type="ECO:0000256" key="11">
    <source>
        <dbReference type="ARBA" id="ARBA00023136"/>
    </source>
</evidence>
<evidence type="ECO:0000256" key="15">
    <source>
        <dbReference type="SAM" id="MobiDB-lite"/>
    </source>
</evidence>